<dbReference type="EMBL" id="JAUSQX010000001">
    <property type="protein sequence ID" value="MDP9805522.1"/>
    <property type="molecule type" value="Genomic_DNA"/>
</dbReference>
<dbReference type="Pfam" id="PF00702">
    <property type="entry name" value="Hydrolase"/>
    <property type="match status" value="1"/>
</dbReference>
<dbReference type="InterPro" id="IPR023214">
    <property type="entry name" value="HAD_sf"/>
</dbReference>
<comment type="caution">
    <text evidence="1">The sequence shown here is derived from an EMBL/GenBank/DDBJ whole genome shotgun (WGS) entry which is preliminary data.</text>
</comment>
<dbReference type="SFLD" id="SFLDG01129">
    <property type="entry name" value="C1.5:_HAD__Beta-PGM__Phosphata"/>
    <property type="match status" value="1"/>
</dbReference>
<sequence length="216" mass="23697">MLPLGVLFDMDGTLTDTEKLWFQAETELIAELGGDWQPGDERELIGLNLHDASALLVNRLKLDISPEDFGRILTDRVTELGRRHGMPWRPGAYELLDLLRNLDIPSVLVTASMRRFAQLTLGQAPVGSLEFAVTGEDVVRGKPDPEAYQRAASLIGVEPRDCVAFEDSVHGLNSARRAGAIAVGVPLNVDISDVPGVILIDSLEQVDEDFLRALMR</sequence>
<dbReference type="InterPro" id="IPR006439">
    <property type="entry name" value="HAD-SF_hydro_IA"/>
</dbReference>
<dbReference type="InterPro" id="IPR023198">
    <property type="entry name" value="PGP-like_dom2"/>
</dbReference>
<protein>
    <submittedName>
        <fullName evidence="1">HAD superfamily hydrolase (TIGR01509 family)</fullName>
    </submittedName>
</protein>
<keyword evidence="2" id="KW-1185">Reference proteome</keyword>
<keyword evidence="1" id="KW-0378">Hydrolase</keyword>
<dbReference type="NCBIfam" id="TIGR01509">
    <property type="entry name" value="HAD-SF-IA-v3"/>
    <property type="match status" value="1"/>
</dbReference>
<name>A0ABT9NDP9_9ACTO</name>
<proteinExistence type="predicted"/>
<dbReference type="Gene3D" id="1.10.150.240">
    <property type="entry name" value="Putative phosphatase, domain 2"/>
    <property type="match status" value="1"/>
</dbReference>
<dbReference type="GO" id="GO:0016787">
    <property type="term" value="F:hydrolase activity"/>
    <property type="evidence" value="ECO:0007669"/>
    <property type="project" value="UniProtKB-KW"/>
</dbReference>
<dbReference type="PANTHER" id="PTHR18901:SF38">
    <property type="entry name" value="PSEUDOURIDINE-5'-PHOSPHATASE"/>
    <property type="match status" value="1"/>
</dbReference>
<dbReference type="SFLD" id="SFLDS00003">
    <property type="entry name" value="Haloacid_Dehalogenase"/>
    <property type="match status" value="1"/>
</dbReference>
<accession>A0ABT9NDP9</accession>
<dbReference type="PANTHER" id="PTHR18901">
    <property type="entry name" value="2-DEOXYGLUCOSE-6-PHOSPHATE PHOSPHATASE 2"/>
    <property type="match status" value="1"/>
</dbReference>
<dbReference type="Proteomes" id="UP001243212">
    <property type="component" value="Unassembled WGS sequence"/>
</dbReference>
<dbReference type="SUPFAM" id="SSF56784">
    <property type="entry name" value="HAD-like"/>
    <property type="match status" value="1"/>
</dbReference>
<evidence type="ECO:0000313" key="1">
    <source>
        <dbReference type="EMBL" id="MDP9805522.1"/>
    </source>
</evidence>
<reference evidence="1 2" key="1">
    <citation type="submission" date="2023-07" db="EMBL/GenBank/DDBJ databases">
        <title>Sequencing the genomes of 1000 actinobacteria strains.</title>
        <authorList>
            <person name="Klenk H.-P."/>
        </authorList>
    </citation>
    <scope>NUCLEOTIDE SEQUENCE [LARGE SCALE GENOMIC DNA]</scope>
    <source>
        <strain evidence="1 2">DSM 17163</strain>
    </source>
</reference>
<dbReference type="Gene3D" id="3.40.50.1000">
    <property type="entry name" value="HAD superfamily/HAD-like"/>
    <property type="match status" value="1"/>
</dbReference>
<dbReference type="RefSeq" id="WP_307681801.1">
    <property type="nucleotide sequence ID" value="NZ_JAUSQX010000001.1"/>
</dbReference>
<dbReference type="InterPro" id="IPR036412">
    <property type="entry name" value="HAD-like_sf"/>
</dbReference>
<gene>
    <name evidence="1" type="ORF">J2S70_000104</name>
</gene>
<dbReference type="CDD" id="cd07505">
    <property type="entry name" value="HAD_BPGM-like"/>
    <property type="match status" value="1"/>
</dbReference>
<organism evidence="1 2">
    <name type="scientific">Trueperella bonasi</name>
    <dbReference type="NCBI Taxonomy" id="312286"/>
    <lineage>
        <taxon>Bacteria</taxon>
        <taxon>Bacillati</taxon>
        <taxon>Actinomycetota</taxon>
        <taxon>Actinomycetes</taxon>
        <taxon>Actinomycetales</taxon>
        <taxon>Actinomycetaceae</taxon>
        <taxon>Trueperella</taxon>
    </lineage>
</organism>
<evidence type="ECO:0000313" key="2">
    <source>
        <dbReference type="Proteomes" id="UP001243212"/>
    </source>
</evidence>